<keyword evidence="2 6" id="KW-0812">Transmembrane</keyword>
<dbReference type="GO" id="GO:0005886">
    <property type="term" value="C:plasma membrane"/>
    <property type="evidence" value="ECO:0007669"/>
    <property type="project" value="InterPro"/>
</dbReference>
<keyword evidence="9" id="KW-1185">Reference proteome</keyword>
<feature type="compositionally biased region" description="Basic and acidic residues" evidence="5">
    <location>
        <begin position="1647"/>
        <end position="1658"/>
    </location>
</feature>
<sequence>MANTKKTVFKILKILGKIILGILIFLLLVILFIRSPWGQNIIKDKFINSISKKTGTEIRLDRIFVQFNGDIQVDNLYVEDQKGDTLIYSESLNADIPFLPIIKGNSFSLNSLEWKNAKARIYREDSISGFNYEFLLEAMAASDTTASSTPADTTASPMKIDLGDFNLQDIDLSYRDEVTGIDTKANFKQLQASFLETDLDQMNFRLKEVLLSDANVAFYQTRNVPSSNEEETPLPILGVENLKLQRVKAQYASVGDTIQAGININDFSVADADFNLKDSIIGISSIDLKNSAIDLEMKSPSATTQSTPENTNFEWAGWKIDISETNLENNYFGYVVDDATASAEFNPNYIVIDSLDFSSNQIAYERGQAQLNVQKLHLREASGLAVQELQFEALLSNTEMKLQDLTAAINSNRLAGNAQLQFADINDLINKPETASLQANLSNIRLQLREIYRFQPDLRNNEYFRAVASAPVSGAIRINGKLDNLSVNPVNLNWRNTRINGSGNLLNATDPDRLAFNFPKVDFRTRRTDLLHFVKESDLGISLPENMRLQGSFRGNTTDISTTSNLVTSEGSVAIDGTFTSGEKLAFDATIQGDSIALGKLLQNEALGNMDITIKATGSGNNVENLNADLNSRISSFTYNGYQFENIDINGKLENGKGPVNLIYQDANLDMEAQTTVSLDSVSPRMDFTIYLDGADLGALGITQQTIKTGFTLEGWYEGNASQYEVEADIIDGVAVYNNKTYLLGSFESHAFVTEDTTAVNIKNRILNLDLQSNASPIAFTQAINRHFKRYVTENYQEDSIINPVNLKLNARISEAPILNKVFIPNLEELDTVNIDVDFREKDRELDAFVDLPSVKYMGSQIDSLKLEMLSDNTDLNFDFGFKALTAGPLAIKRTQLDGGVVNRKLQLEFSSMYENDTLAHVNSELNFQGDTLKFHVEPNRLILNKNPWNIADNNLISYDTGYLHFQDFRLFRNGQEMMVSNNAPESDKESLKLAFNNFKLAALLNYLNPENQLAQGNLNGEVVLEEPFGETGLLADMQINQFRVMEVDLNTLSLKGNSAGFNNYDFEMMLKGGAVDLDLTGAYVAAEPSAELDMNLDINEFQMQALKGFTLGAVKDGSGSFSGNIKLKGTVVEPEYSGNLQFNQASFNVAMLNSEFNLPNETLRIDTNGAYFDNFNIQDSNGNAFVLNGEIITESLLNPGFNLDLQAKNFQLLNSTEEDNDLFYGKAIVDVDAKITGDLNLPIVNADLTINENTDFTYVIPETEMQIKDRDGVVIFVNKENPDDILTQTEEESYVVSGYDIYTRVRVDEDAVFRVILNESTGDKFQVQGEGDLIYNMYPNGRMSLSGVYDINDGFYEMSLYNLVKRRFDIADGSRVSWSGDPFDAKMDVRAIYRVETSASSLMATRISGMAPQEQGSFKNDYPFLVYLNVDGELTEPKITFSLDMPQDEQGAGGGQIYGQIQQLNNQEAELNKQVFSLLVLNRFFPSSSSGAEGGTLAVARDNLNNALSDQLNMLSSRILGDSGVQLNFDVDSFTDYQGETPEDRTQLNINAQKAFMEDRLVVQVGSEVDIQGGNTPGQESSPLIGTVSIAYLLDEQGVWRIKGFRRNQFENVIDGQLIVSGISLIFTKEFNKFKELFEKAVVEEANKQQENKKEQEAEAASNNDKATRDEEN</sequence>
<feature type="domain" description="Translocation and assembly module TamB C-terminal" evidence="7">
    <location>
        <begin position="1175"/>
        <end position="1632"/>
    </location>
</feature>
<dbReference type="RefSeq" id="WP_083645562.1">
    <property type="nucleotide sequence ID" value="NZ_AMRU01000004.1"/>
</dbReference>
<reference evidence="8 9" key="1">
    <citation type="submission" date="2016-07" db="EMBL/GenBank/DDBJ databases">
        <title>Multi-omics approach to identify versatile polysaccharide utilization systems of a marine flavobacterium Gramella flava.</title>
        <authorList>
            <person name="Tang K."/>
        </authorList>
    </citation>
    <scope>NUCLEOTIDE SEQUENCE [LARGE SCALE GENOMIC DNA]</scope>
    <source>
        <strain evidence="8 9">JLT2011</strain>
    </source>
</reference>
<evidence type="ECO:0000256" key="3">
    <source>
        <dbReference type="ARBA" id="ARBA00022989"/>
    </source>
</evidence>
<proteinExistence type="predicted"/>
<dbReference type="EMBL" id="CP016359">
    <property type="protein sequence ID" value="APU69981.1"/>
    <property type="molecule type" value="Genomic_DNA"/>
</dbReference>
<keyword evidence="3 6" id="KW-1133">Transmembrane helix</keyword>
<dbReference type="Proteomes" id="UP000186230">
    <property type="component" value="Chromosome"/>
</dbReference>
<dbReference type="STRING" id="1229726.GRFL_3257"/>
<evidence type="ECO:0000313" key="8">
    <source>
        <dbReference type="EMBL" id="APU69981.1"/>
    </source>
</evidence>
<dbReference type="InterPro" id="IPR007452">
    <property type="entry name" value="TamB_C"/>
</dbReference>
<evidence type="ECO:0000256" key="6">
    <source>
        <dbReference type="SAM" id="Phobius"/>
    </source>
</evidence>
<protein>
    <recommendedName>
        <fullName evidence="7">Translocation and assembly module TamB C-terminal domain-containing protein</fullName>
    </recommendedName>
</protein>
<dbReference type="Pfam" id="PF04357">
    <property type="entry name" value="TamB"/>
    <property type="match status" value="1"/>
</dbReference>
<gene>
    <name evidence="8" type="ORF">GRFL_3257</name>
</gene>
<comment type="subcellular location">
    <subcellularLocation>
        <location evidence="1">Membrane</location>
        <topology evidence="1">Single-pass membrane protein</topology>
    </subcellularLocation>
</comment>
<feature type="region of interest" description="Disordered" evidence="5">
    <location>
        <begin position="1647"/>
        <end position="1674"/>
    </location>
</feature>
<keyword evidence="4 6" id="KW-0472">Membrane</keyword>
<name>A0A1L7I8Q0_9FLAO</name>
<feature type="transmembrane region" description="Helical" evidence="6">
    <location>
        <begin position="12"/>
        <end position="33"/>
    </location>
</feature>
<evidence type="ECO:0000256" key="5">
    <source>
        <dbReference type="SAM" id="MobiDB-lite"/>
    </source>
</evidence>
<dbReference type="OrthoDB" id="9811276at2"/>
<dbReference type="GO" id="GO:0009306">
    <property type="term" value="P:protein secretion"/>
    <property type="evidence" value="ECO:0007669"/>
    <property type="project" value="InterPro"/>
</dbReference>
<evidence type="ECO:0000256" key="1">
    <source>
        <dbReference type="ARBA" id="ARBA00004167"/>
    </source>
</evidence>
<evidence type="ECO:0000256" key="2">
    <source>
        <dbReference type="ARBA" id="ARBA00022692"/>
    </source>
</evidence>
<evidence type="ECO:0000256" key="4">
    <source>
        <dbReference type="ARBA" id="ARBA00023136"/>
    </source>
</evidence>
<organism evidence="8 9">
    <name type="scientific">Christiangramia flava JLT2011</name>
    <dbReference type="NCBI Taxonomy" id="1229726"/>
    <lineage>
        <taxon>Bacteria</taxon>
        <taxon>Pseudomonadati</taxon>
        <taxon>Bacteroidota</taxon>
        <taxon>Flavobacteriia</taxon>
        <taxon>Flavobacteriales</taxon>
        <taxon>Flavobacteriaceae</taxon>
        <taxon>Christiangramia</taxon>
    </lineage>
</organism>
<dbReference type="KEGG" id="gfl:GRFL_3257"/>
<evidence type="ECO:0000259" key="7">
    <source>
        <dbReference type="Pfam" id="PF04357"/>
    </source>
</evidence>
<evidence type="ECO:0000313" key="9">
    <source>
        <dbReference type="Proteomes" id="UP000186230"/>
    </source>
</evidence>
<accession>A0A1L7I8Q0</accession>